<accession>A0ABV7NFH6</accession>
<dbReference type="EMBL" id="JBHRVU010000004">
    <property type="protein sequence ID" value="MFC3442248.1"/>
    <property type="molecule type" value="Genomic_DNA"/>
</dbReference>
<evidence type="ECO:0000313" key="2">
    <source>
        <dbReference type="Proteomes" id="UP001595681"/>
    </source>
</evidence>
<dbReference type="RefSeq" id="WP_380796308.1">
    <property type="nucleotide sequence ID" value="NZ_JBHRVU010000004.1"/>
</dbReference>
<name>A0ABV7NFH6_9SPHN</name>
<reference evidence="2" key="1">
    <citation type="journal article" date="2019" name="Int. J. Syst. Evol. Microbiol.">
        <title>The Global Catalogue of Microorganisms (GCM) 10K type strain sequencing project: providing services to taxonomists for standard genome sequencing and annotation.</title>
        <authorList>
            <consortium name="The Broad Institute Genomics Platform"/>
            <consortium name="The Broad Institute Genome Sequencing Center for Infectious Disease"/>
            <person name="Wu L."/>
            <person name="Ma J."/>
        </authorList>
    </citation>
    <scope>NUCLEOTIDE SEQUENCE [LARGE SCALE GENOMIC DNA]</scope>
    <source>
        <strain evidence="2">CCM 7491</strain>
    </source>
</reference>
<sequence>MSVRHIAASCLLIGLTGCGAPPQPKATDSPGKGAAANAVASATVALPAATTPAALPASDSQPLSCVADIGSAAAQKRAAICRNVSPATRPPCNVANSCAMIEDEIARSCALFDGKGDPMPGCTPAPRSMEAAAAVVSRYYSAINARDYVTAWSQWGEDGRPGQTLAQFEAGFMQTRSTRVTIGRLEPGDAGAGSVYQTVPVAVDAQLQDGTRQRFVGDYVVRRVNGVDGASPAQLRWHIDSAQLKAAPGW</sequence>
<comment type="caution">
    <text evidence="1">The sequence shown here is derived from an EMBL/GenBank/DDBJ whole genome shotgun (WGS) entry which is preliminary data.</text>
</comment>
<proteinExistence type="predicted"/>
<protein>
    <recommendedName>
        <fullName evidence="3">Lipoprotein</fullName>
    </recommendedName>
</protein>
<evidence type="ECO:0008006" key="3">
    <source>
        <dbReference type="Google" id="ProtNLM"/>
    </source>
</evidence>
<keyword evidence="2" id="KW-1185">Reference proteome</keyword>
<evidence type="ECO:0000313" key="1">
    <source>
        <dbReference type="EMBL" id="MFC3442248.1"/>
    </source>
</evidence>
<dbReference type="PROSITE" id="PS51257">
    <property type="entry name" value="PROKAR_LIPOPROTEIN"/>
    <property type="match status" value="1"/>
</dbReference>
<dbReference type="Proteomes" id="UP001595681">
    <property type="component" value="Unassembled WGS sequence"/>
</dbReference>
<gene>
    <name evidence="1" type="ORF">ACFOKF_13815</name>
</gene>
<organism evidence="1 2">
    <name type="scientific">Sphingobium rhizovicinum</name>
    <dbReference type="NCBI Taxonomy" id="432308"/>
    <lineage>
        <taxon>Bacteria</taxon>
        <taxon>Pseudomonadati</taxon>
        <taxon>Pseudomonadota</taxon>
        <taxon>Alphaproteobacteria</taxon>
        <taxon>Sphingomonadales</taxon>
        <taxon>Sphingomonadaceae</taxon>
        <taxon>Sphingobium</taxon>
    </lineage>
</organism>